<reference evidence="4" key="1">
    <citation type="submission" date="2021-04" db="EMBL/GenBank/DDBJ databases">
        <title>Complete Genome Sequences of Macrococcus spp. from dog and cattle.</title>
        <authorList>
            <person name="Schwendener S."/>
            <person name="Perreten V."/>
        </authorList>
    </citation>
    <scope>NUCLEOTIDE SEQUENCE</scope>
    <source>
        <strain evidence="4">Epi0143-OL</strain>
    </source>
</reference>
<dbReference type="RefSeq" id="WP_254249867.1">
    <property type="nucleotide sequence ID" value="NZ_CP073809.1"/>
</dbReference>
<accession>A0A9Q9BQG2</accession>
<dbReference type="Gene3D" id="3.40.50.20">
    <property type="match status" value="1"/>
</dbReference>
<feature type="domain" description="PglD N-terminal" evidence="3">
    <location>
        <begin position="2"/>
        <end position="78"/>
    </location>
</feature>
<dbReference type="InterPro" id="IPR001451">
    <property type="entry name" value="Hexapep"/>
</dbReference>
<gene>
    <name evidence="4" type="ORF">KFV11_10270</name>
</gene>
<protein>
    <submittedName>
        <fullName evidence="4">Acetyltransferase</fullName>
    </submittedName>
</protein>
<feature type="site" description="Increases basicity of active site His" evidence="1">
    <location>
        <position position="134"/>
    </location>
</feature>
<dbReference type="Gene3D" id="2.160.10.10">
    <property type="entry name" value="Hexapeptide repeat proteins"/>
    <property type="match status" value="1"/>
</dbReference>
<evidence type="ECO:0000259" key="3">
    <source>
        <dbReference type="Pfam" id="PF17836"/>
    </source>
</evidence>
<dbReference type="Proteomes" id="UP001057381">
    <property type="component" value="Chromosome"/>
</dbReference>
<sequence>MDIIIIGRGGFSYVVEEEMNQLNDYNVIGYMDSSFKNSSIIDEKYHLSMFDTLTAPSDVHYFIAIGSNSIRKKIIDELNINNERFISIVSTHAIVSPTVKLGCGSYIGAGVIVNANTTIGNHTIINTNATIEHDCNIGDFCLINTSSTLYSQTKIENDSVVKVGSTIVLKQPE</sequence>
<dbReference type="KEGG" id="mequ:KFV11_10270"/>
<organism evidence="4 5">
    <name type="scientific">Macrococcus equipercicus</name>
    <dbReference type="NCBI Taxonomy" id="69967"/>
    <lineage>
        <taxon>Bacteria</taxon>
        <taxon>Bacillati</taxon>
        <taxon>Bacillota</taxon>
        <taxon>Bacilli</taxon>
        <taxon>Bacillales</taxon>
        <taxon>Staphylococcaceae</taxon>
        <taxon>Macrococcus</taxon>
    </lineage>
</organism>
<dbReference type="EMBL" id="CP073809">
    <property type="protein sequence ID" value="UTH13594.1"/>
    <property type="molecule type" value="Genomic_DNA"/>
</dbReference>
<dbReference type="AlphaFoldDB" id="A0A9Q9BQG2"/>
<dbReference type="SUPFAM" id="SSF51161">
    <property type="entry name" value="Trimeric LpxA-like enzymes"/>
    <property type="match status" value="1"/>
</dbReference>
<dbReference type="InterPro" id="IPR050179">
    <property type="entry name" value="Trans_hexapeptide_repeat"/>
</dbReference>
<evidence type="ECO:0000256" key="1">
    <source>
        <dbReference type="PIRSR" id="PIRSR620019-1"/>
    </source>
</evidence>
<proteinExistence type="predicted"/>
<dbReference type="InterPro" id="IPR011004">
    <property type="entry name" value="Trimer_LpxA-like_sf"/>
</dbReference>
<evidence type="ECO:0000313" key="4">
    <source>
        <dbReference type="EMBL" id="UTH13594.1"/>
    </source>
</evidence>
<feature type="active site" description="Proton acceptor" evidence="1">
    <location>
        <position position="133"/>
    </location>
</feature>
<dbReference type="Pfam" id="PF00132">
    <property type="entry name" value="Hexapep"/>
    <property type="match status" value="1"/>
</dbReference>
<feature type="binding site" evidence="2">
    <location>
        <position position="66"/>
    </location>
    <ligand>
        <name>substrate</name>
    </ligand>
</feature>
<dbReference type="PANTHER" id="PTHR43300:SF7">
    <property type="entry name" value="UDP-N-ACETYLBACILLOSAMINE N-ACETYLTRANSFERASE"/>
    <property type="match status" value="1"/>
</dbReference>
<dbReference type="Pfam" id="PF17836">
    <property type="entry name" value="PglD_N"/>
    <property type="match status" value="1"/>
</dbReference>
<dbReference type="PANTHER" id="PTHR43300">
    <property type="entry name" value="ACETYLTRANSFERASE"/>
    <property type="match status" value="1"/>
</dbReference>
<dbReference type="CDD" id="cd03360">
    <property type="entry name" value="LbH_AT_putative"/>
    <property type="match status" value="1"/>
</dbReference>
<evidence type="ECO:0000313" key="5">
    <source>
        <dbReference type="Proteomes" id="UP001057381"/>
    </source>
</evidence>
<dbReference type="InterPro" id="IPR020019">
    <property type="entry name" value="AcTrfase_PglD-like"/>
</dbReference>
<dbReference type="InterPro" id="IPR041561">
    <property type="entry name" value="PglD_N"/>
</dbReference>
<evidence type="ECO:0000256" key="2">
    <source>
        <dbReference type="PIRSR" id="PIRSR620019-2"/>
    </source>
</evidence>
<name>A0A9Q9BQG2_9STAP</name>